<dbReference type="InterPro" id="IPR036291">
    <property type="entry name" value="NAD(P)-bd_dom_sf"/>
</dbReference>
<comment type="subcellular location">
    <subcellularLocation>
        <location evidence="1">Membrane</location>
        <topology evidence="1">Multi-pass membrane protein</topology>
    </subcellularLocation>
</comment>
<protein>
    <recommendedName>
        <fullName evidence="10">Short-chain dehydrogenase/reductase 3</fullName>
    </recommendedName>
    <alternativeName>
        <fullName evidence="11">Retinal short-chain dehydrogenase/reductase 1</fullName>
    </alternativeName>
</protein>
<evidence type="ECO:0000256" key="10">
    <source>
        <dbReference type="ARBA" id="ARBA00068717"/>
    </source>
</evidence>
<evidence type="ECO:0000256" key="7">
    <source>
        <dbReference type="ARBA" id="ARBA00023098"/>
    </source>
</evidence>
<evidence type="ECO:0000256" key="2">
    <source>
        <dbReference type="ARBA" id="ARBA00006484"/>
    </source>
</evidence>
<evidence type="ECO:0000313" key="14">
    <source>
        <dbReference type="Proteomes" id="UP000265631"/>
    </source>
</evidence>
<dbReference type="PANTHER" id="PTHR24322:SF736">
    <property type="entry name" value="RETINOL DEHYDROGENASE 10"/>
    <property type="match status" value="1"/>
</dbReference>
<evidence type="ECO:0000256" key="1">
    <source>
        <dbReference type="ARBA" id="ARBA00004141"/>
    </source>
</evidence>
<keyword evidence="14" id="KW-1185">Reference proteome</keyword>
<evidence type="ECO:0000256" key="8">
    <source>
        <dbReference type="ARBA" id="ARBA00023136"/>
    </source>
</evidence>
<evidence type="ECO:0000256" key="11">
    <source>
        <dbReference type="ARBA" id="ARBA00082544"/>
    </source>
</evidence>
<dbReference type="EMBL" id="PXXK01000193">
    <property type="protein sequence ID" value="RFN48879.1"/>
    <property type="molecule type" value="Genomic_DNA"/>
</dbReference>
<dbReference type="InterPro" id="IPR020904">
    <property type="entry name" value="Sc_DH/Rdtase_CS"/>
</dbReference>
<dbReference type="PRINTS" id="PR00080">
    <property type="entry name" value="SDRFAMILY"/>
</dbReference>
<name>A0A395MP75_9HYPO</name>
<dbReference type="Proteomes" id="UP000265631">
    <property type="component" value="Unassembled WGS sequence"/>
</dbReference>
<keyword evidence="8" id="KW-0472">Membrane</keyword>
<dbReference type="Gene3D" id="3.40.50.720">
    <property type="entry name" value="NAD(P)-binding Rossmann-like Domain"/>
    <property type="match status" value="1"/>
</dbReference>
<dbReference type="PRINTS" id="PR00081">
    <property type="entry name" value="GDHRDH"/>
</dbReference>
<keyword evidence="6" id="KW-0560">Oxidoreductase</keyword>
<evidence type="ECO:0000256" key="3">
    <source>
        <dbReference type="ARBA" id="ARBA00022692"/>
    </source>
</evidence>
<dbReference type="SUPFAM" id="SSF51735">
    <property type="entry name" value="NAD(P)-binding Rossmann-fold domains"/>
    <property type="match status" value="1"/>
</dbReference>
<reference evidence="13 14" key="1">
    <citation type="journal article" date="2018" name="PLoS Pathog.">
        <title>Evolution of structural diversity of trichothecenes, a family of toxins produced by plant pathogenic and entomopathogenic fungi.</title>
        <authorList>
            <person name="Proctor R.H."/>
            <person name="McCormick S.P."/>
            <person name="Kim H.S."/>
            <person name="Cardoza R.E."/>
            <person name="Stanley A.M."/>
            <person name="Lindo L."/>
            <person name="Kelly A."/>
            <person name="Brown D.W."/>
            <person name="Lee T."/>
            <person name="Vaughan M.M."/>
            <person name="Alexander N.J."/>
            <person name="Busman M."/>
            <person name="Gutierrez S."/>
        </authorList>
    </citation>
    <scope>NUCLEOTIDE SEQUENCE [LARGE SCALE GENOMIC DNA]</scope>
    <source>
        <strain evidence="13 14">NRRL 13405</strain>
    </source>
</reference>
<keyword evidence="3" id="KW-0812">Transmembrane</keyword>
<dbReference type="InterPro" id="IPR002347">
    <property type="entry name" value="SDR_fam"/>
</dbReference>
<proteinExistence type="inferred from homology"/>
<dbReference type="PANTHER" id="PTHR24322">
    <property type="entry name" value="PKSB"/>
    <property type="match status" value="1"/>
</dbReference>
<keyword evidence="4" id="KW-0521">NADP</keyword>
<dbReference type="STRING" id="2594813.A0A395MP75"/>
<dbReference type="GO" id="GO:0016020">
    <property type="term" value="C:membrane"/>
    <property type="evidence" value="ECO:0007669"/>
    <property type="project" value="UniProtKB-SubCell"/>
</dbReference>
<comment type="caution">
    <text evidence="13">The sequence shown here is derived from an EMBL/GenBank/DDBJ whole genome shotgun (WGS) entry which is preliminary data.</text>
</comment>
<comment type="function">
    <text evidence="9">Catalyzes the reduction of all-trans-retinal to all-trans-retinol in the presence of NADPH.</text>
</comment>
<evidence type="ECO:0000256" key="5">
    <source>
        <dbReference type="ARBA" id="ARBA00022989"/>
    </source>
</evidence>
<evidence type="ECO:0000256" key="12">
    <source>
        <dbReference type="RuleBase" id="RU000363"/>
    </source>
</evidence>
<dbReference type="AlphaFoldDB" id="A0A395MP75"/>
<organism evidence="13 14">
    <name type="scientific">Fusarium flagelliforme</name>
    <dbReference type="NCBI Taxonomy" id="2675880"/>
    <lineage>
        <taxon>Eukaryota</taxon>
        <taxon>Fungi</taxon>
        <taxon>Dikarya</taxon>
        <taxon>Ascomycota</taxon>
        <taxon>Pezizomycotina</taxon>
        <taxon>Sordariomycetes</taxon>
        <taxon>Hypocreomycetidae</taxon>
        <taxon>Hypocreales</taxon>
        <taxon>Nectriaceae</taxon>
        <taxon>Fusarium</taxon>
        <taxon>Fusarium incarnatum-equiseti species complex</taxon>
    </lineage>
</organism>
<gene>
    <name evidence="13" type="ORF">FIE12Z_6934</name>
</gene>
<evidence type="ECO:0000313" key="13">
    <source>
        <dbReference type="EMBL" id="RFN48879.1"/>
    </source>
</evidence>
<evidence type="ECO:0000256" key="4">
    <source>
        <dbReference type="ARBA" id="ARBA00022857"/>
    </source>
</evidence>
<comment type="similarity">
    <text evidence="2 12">Belongs to the short-chain dehydrogenases/reductases (SDR) family.</text>
</comment>
<evidence type="ECO:0000256" key="6">
    <source>
        <dbReference type="ARBA" id="ARBA00023002"/>
    </source>
</evidence>
<dbReference type="GO" id="GO:0052650">
    <property type="term" value="F:all-trans-retinol dehydrogenase (NADP+) activity"/>
    <property type="evidence" value="ECO:0007669"/>
    <property type="project" value="UniProtKB-ARBA"/>
</dbReference>
<accession>A0A395MP75</accession>
<keyword evidence="7" id="KW-0443">Lipid metabolism</keyword>
<dbReference type="PROSITE" id="PS00061">
    <property type="entry name" value="ADH_SHORT"/>
    <property type="match status" value="1"/>
</dbReference>
<dbReference type="Pfam" id="PF00106">
    <property type="entry name" value="adh_short"/>
    <property type="match status" value="1"/>
</dbReference>
<keyword evidence="5" id="KW-1133">Transmembrane helix</keyword>
<dbReference type="FunFam" id="3.40.50.720:FF:000131">
    <property type="entry name" value="Short-chain dehydrogenase/reductase 3"/>
    <property type="match status" value="1"/>
</dbReference>
<evidence type="ECO:0000256" key="9">
    <source>
        <dbReference type="ARBA" id="ARBA00059620"/>
    </source>
</evidence>
<sequence>MDQEKMISQAIELAKSSKAQMVVGLFLAFKSLRKLNAWYTKRTINNHVDDPTWDWSREIVVITGGSSGIGAVLVSRFAEKGVKVLILDRNTPPTELAANTYFYQVDLADSEAISSTADRIRADHGHPTVLINNAGFANTYSLLDVSETGIKAIFNVNIIAPILLTKQFLPSMVKQNHGHIVNVASQASFATQATNVDYGATKSAMLSFHEGLAQELRHLYKAPRVRTSVVHPTWVTTPLIGNLVEGGKLKDTPVTPEDVADSIINQVLSGFGSQIIVPPSLSWTSMIRGLPGWLQESLRDKVTILLVDANDNARR</sequence>